<dbReference type="InterPro" id="IPR029052">
    <property type="entry name" value="Metallo-depent_PP-like"/>
</dbReference>
<protein>
    <submittedName>
        <fullName evidence="1">Uncharacterized protein</fullName>
    </submittedName>
</protein>
<dbReference type="SUPFAM" id="SSF56300">
    <property type="entry name" value="Metallo-dependent phosphatases"/>
    <property type="match status" value="1"/>
</dbReference>
<dbReference type="GO" id="GO:0016020">
    <property type="term" value="C:membrane"/>
    <property type="evidence" value="ECO:0007669"/>
    <property type="project" value="GOC"/>
</dbReference>
<dbReference type="InterPro" id="IPR043461">
    <property type="entry name" value="LpxH-like"/>
</dbReference>
<keyword evidence="2" id="KW-1185">Reference proteome</keyword>
<dbReference type="EMBL" id="MJUW02000088">
    <property type="protein sequence ID" value="OQD45451.1"/>
    <property type="molecule type" value="Genomic_DNA"/>
</dbReference>
<comment type="caution">
    <text evidence="1">The sequence shown here is derived from an EMBL/GenBank/DDBJ whole genome shotgun (WGS) entry which is preliminary data.</text>
</comment>
<dbReference type="PANTHER" id="PTHR34990">
    <property type="entry name" value="UDP-2,3-DIACYLGLUCOSAMINE HYDROLASE-RELATED"/>
    <property type="match status" value="1"/>
</dbReference>
<dbReference type="Gene3D" id="3.60.21.10">
    <property type="match status" value="1"/>
</dbReference>
<sequence>MSTKVFISDIHLSDTTTGDHNITLNTLRGFWNDIERDVFDAGGHEKLELVVLGDFIDIIRSTRWKGKMQPWADKKIIKVTVDAIVNDILEKNKPVFDELKYYKKELGTTLTYVMGNHDRLINSEGYDDIRKKIQVALGHEPTGEKFPWTYPAGDLPIYAAHGNDYDVYNMTINIENPEGDALNPLGDAIVTLLINVYPQKVYDLQNDKNIFEKLQEIDNLRPSSIAPFWIHYVSQERRDLKNILQEQWESLLEVFSGKPFVSKWAEKHWDDYFKLKKGLDCLTSTSMAKLYEKFSGFFNQEDLYAKQAMDRISRTCDYVLFGHTHESYAQLLDVRNGKEKYYINTGTWRKRIVPSKYKKDDIVFGSQRSVDYVLFTIDDARPNEIKEFQLWNGTINA</sequence>
<proteinExistence type="predicted"/>
<evidence type="ECO:0000313" key="1">
    <source>
        <dbReference type="EMBL" id="OQD45451.1"/>
    </source>
</evidence>
<accession>A0A1V6LZ83</accession>
<evidence type="ECO:0000313" key="2">
    <source>
        <dbReference type="Proteomes" id="UP000242219"/>
    </source>
</evidence>
<gene>
    <name evidence="1" type="ORF">BIY37_08425</name>
</gene>
<dbReference type="GO" id="GO:0009245">
    <property type="term" value="P:lipid A biosynthetic process"/>
    <property type="evidence" value="ECO:0007669"/>
    <property type="project" value="TreeGrafter"/>
</dbReference>
<dbReference type="AlphaFoldDB" id="A0A1V6LZ83"/>
<organism evidence="1 2">
    <name type="scientific">Candidatus Brocadia sapporoensis</name>
    <dbReference type="NCBI Taxonomy" id="392547"/>
    <lineage>
        <taxon>Bacteria</taxon>
        <taxon>Pseudomonadati</taxon>
        <taxon>Planctomycetota</taxon>
        <taxon>Candidatus Brocadiia</taxon>
        <taxon>Candidatus Brocadiales</taxon>
        <taxon>Candidatus Brocadiaceae</taxon>
        <taxon>Candidatus Brocadia</taxon>
    </lineage>
</organism>
<dbReference type="PANTHER" id="PTHR34990:SF2">
    <property type="entry name" value="BLL8164 PROTEIN"/>
    <property type="match status" value="1"/>
</dbReference>
<dbReference type="GO" id="GO:0008758">
    <property type="term" value="F:UDP-2,3-diacylglucosamine hydrolase activity"/>
    <property type="evidence" value="ECO:0007669"/>
    <property type="project" value="TreeGrafter"/>
</dbReference>
<dbReference type="RefSeq" id="WP_070067383.1">
    <property type="nucleotide sequence ID" value="NZ_MJUW02000088.1"/>
</dbReference>
<name>A0A1V6LZ83_9BACT</name>
<reference evidence="1 2" key="1">
    <citation type="journal article" date="2016" name="Genome Announc.">
        <title>Draft Genome Sequence of the Anaerobic Ammonium-Oxidizing Bacterium 'Candidatus Brocadia sp. 40'.</title>
        <authorList>
            <person name="Ali M."/>
            <person name="Haroon M.F."/>
            <person name="Narita Y."/>
            <person name="Zhang L."/>
            <person name="Rangel Shaw D."/>
            <person name="Okabe S."/>
            <person name="Saikaly P.E."/>
        </authorList>
    </citation>
    <scope>NUCLEOTIDE SEQUENCE [LARGE SCALE GENOMIC DNA]</scope>
    <source>
        <strain evidence="1 2">40</strain>
    </source>
</reference>
<dbReference type="Proteomes" id="UP000242219">
    <property type="component" value="Unassembled WGS sequence"/>
</dbReference>